<dbReference type="InterPro" id="IPR052535">
    <property type="entry name" value="Bacilysin_H2HPP_isomerase"/>
</dbReference>
<dbReference type="Pfam" id="PF07883">
    <property type="entry name" value="Cupin_2"/>
    <property type="match status" value="1"/>
</dbReference>
<dbReference type="InterPro" id="IPR025499">
    <property type="entry name" value="KdgF"/>
</dbReference>
<dbReference type="Gene3D" id="2.60.120.10">
    <property type="entry name" value="Jelly Rolls"/>
    <property type="match status" value="1"/>
</dbReference>
<evidence type="ECO:0000313" key="13">
    <source>
        <dbReference type="Proteomes" id="UP000479531"/>
    </source>
</evidence>
<dbReference type="Proteomes" id="UP000283586">
    <property type="component" value="Unassembled WGS sequence"/>
</dbReference>
<dbReference type="Proteomes" id="UP000095350">
    <property type="component" value="Unassembled WGS sequence"/>
</dbReference>
<dbReference type="AlphaFoldDB" id="A0A173VKF2"/>
<dbReference type="EMBL" id="QSFP01000016">
    <property type="protein sequence ID" value="RHA65718.1"/>
    <property type="molecule type" value="Genomic_DNA"/>
</dbReference>
<evidence type="ECO:0000313" key="6">
    <source>
        <dbReference type="EMBL" id="RHG27695.1"/>
    </source>
</evidence>
<proteinExistence type="predicted"/>
<reference evidence="3 13" key="3">
    <citation type="submission" date="2019-10" db="EMBL/GenBank/DDBJ databases">
        <title>Roseburia spp. ameliorate alcoholic fatty liver via restoration of gut barrier function.</title>
        <authorList>
            <person name="Seo B."/>
            <person name="Ko G."/>
        </authorList>
    </citation>
    <scope>NUCLEOTIDE SEQUENCE [LARGE SCALE GENOMIC DNA]</scope>
    <source>
        <strain evidence="3 13">SNUG30017</strain>
    </source>
</reference>
<evidence type="ECO:0000313" key="4">
    <source>
        <dbReference type="EMBL" id="RHA65718.1"/>
    </source>
</evidence>
<dbReference type="Proteomes" id="UP000284465">
    <property type="component" value="Unassembled WGS sequence"/>
</dbReference>
<dbReference type="Proteomes" id="UP000283513">
    <property type="component" value="Unassembled WGS sequence"/>
</dbReference>
<evidence type="ECO:0000313" key="2">
    <source>
        <dbReference type="EMBL" id="CUN27919.1"/>
    </source>
</evidence>
<gene>
    <name evidence="6" type="ORF">DW264_11410</name>
    <name evidence="5" type="ORF">DW856_18200</name>
    <name evidence="4" type="ORF">DW927_13365</name>
    <name evidence="7" type="ORF">DWZ31_14865</name>
    <name evidence="2" type="ORF">ERS852572_03144</name>
    <name evidence="3" type="ORF">GCK47_12755</name>
</gene>
<sequence>MKTKKNQIWNFNNEIDAEVCGEGVKRKILAYADEMMCVENHFEKGAIGALHHHPHTQITYVVSGQFEFTINGEKKIVNPGDALLKRDSIEHGCVCLKEGILLDIFTPMREEFVQDQD</sequence>
<reference evidence="2 8" key="1">
    <citation type="submission" date="2015-09" db="EMBL/GenBank/DDBJ databases">
        <authorList>
            <consortium name="Pathogen Informatics"/>
        </authorList>
    </citation>
    <scope>NUCLEOTIDE SEQUENCE [LARGE SCALE GENOMIC DNA]</scope>
    <source>
        <strain evidence="2 8">2789STDY5834960</strain>
    </source>
</reference>
<evidence type="ECO:0000259" key="1">
    <source>
        <dbReference type="Pfam" id="PF07883"/>
    </source>
</evidence>
<dbReference type="EMBL" id="QRQN01000020">
    <property type="protein sequence ID" value="RHN05358.1"/>
    <property type="molecule type" value="Genomic_DNA"/>
</dbReference>
<evidence type="ECO:0000313" key="3">
    <source>
        <dbReference type="EMBL" id="MVQ46549.1"/>
    </source>
</evidence>
<dbReference type="EMBL" id="WGGT01000016">
    <property type="protein sequence ID" value="MVQ46549.1"/>
    <property type="molecule type" value="Genomic_DNA"/>
</dbReference>
<dbReference type="RefSeq" id="WP_006856839.1">
    <property type="nucleotide sequence ID" value="NZ_CABIYH010000028.1"/>
</dbReference>
<evidence type="ECO:0000313" key="5">
    <source>
        <dbReference type="EMBL" id="RHC12902.1"/>
    </source>
</evidence>
<evidence type="ECO:0000313" key="9">
    <source>
        <dbReference type="Proteomes" id="UP000283513"/>
    </source>
</evidence>
<dbReference type="Proteomes" id="UP000284051">
    <property type="component" value="Unassembled WGS sequence"/>
</dbReference>
<reference evidence="9 10" key="2">
    <citation type="submission" date="2018-08" db="EMBL/GenBank/DDBJ databases">
        <title>A genome reference for cultivated species of the human gut microbiota.</title>
        <authorList>
            <person name="Zou Y."/>
            <person name="Xue W."/>
            <person name="Luo G."/>
        </authorList>
    </citation>
    <scope>NUCLEOTIDE SEQUENCE [LARGE SCALE GENOMIC DNA]</scope>
    <source>
        <strain evidence="7 10">AF31-21AC</strain>
        <strain evidence="6 11">AM22-21LB</strain>
        <strain evidence="5 9">AM37-1AC</strain>
        <strain evidence="4 12">AM43-11</strain>
    </source>
</reference>
<dbReference type="EMBL" id="QSHO01000024">
    <property type="protein sequence ID" value="RHC12902.1"/>
    <property type="molecule type" value="Genomic_DNA"/>
</dbReference>
<dbReference type="CDD" id="cd02238">
    <property type="entry name" value="cupin_KdgF"/>
    <property type="match status" value="1"/>
</dbReference>
<evidence type="ECO:0000313" key="10">
    <source>
        <dbReference type="Proteomes" id="UP000283586"/>
    </source>
</evidence>
<organism evidence="2 8">
    <name type="scientific">Roseburia intestinalis</name>
    <dbReference type="NCBI Taxonomy" id="166486"/>
    <lineage>
        <taxon>Bacteria</taxon>
        <taxon>Bacillati</taxon>
        <taxon>Bacillota</taxon>
        <taxon>Clostridia</taxon>
        <taxon>Lachnospirales</taxon>
        <taxon>Lachnospiraceae</taxon>
        <taxon>Roseburia</taxon>
    </lineage>
</organism>
<dbReference type="InterPro" id="IPR013096">
    <property type="entry name" value="Cupin_2"/>
</dbReference>
<dbReference type="STRING" id="166486.ERS852572_03144"/>
<dbReference type="EMBL" id="CYXZ01000028">
    <property type="protein sequence ID" value="CUN27919.1"/>
    <property type="molecule type" value="Genomic_DNA"/>
</dbReference>
<dbReference type="InterPro" id="IPR011051">
    <property type="entry name" value="RmlC_Cupin_sf"/>
</dbReference>
<dbReference type="GeneID" id="61433662"/>
<dbReference type="PANTHER" id="PTHR40112">
    <property type="entry name" value="H2HPP ISOMERASE"/>
    <property type="match status" value="1"/>
</dbReference>
<dbReference type="PaxDb" id="166486-ERS852572_03144"/>
<feature type="domain" description="Cupin type-2" evidence="1">
    <location>
        <begin position="41"/>
        <end position="97"/>
    </location>
</feature>
<evidence type="ECO:0000313" key="11">
    <source>
        <dbReference type="Proteomes" id="UP000284051"/>
    </source>
</evidence>
<evidence type="ECO:0000313" key="8">
    <source>
        <dbReference type="Proteomes" id="UP000095350"/>
    </source>
</evidence>
<name>A0A173VKF2_9FIRM</name>
<dbReference type="EMBL" id="QRID01000010">
    <property type="protein sequence ID" value="RHG27695.1"/>
    <property type="molecule type" value="Genomic_DNA"/>
</dbReference>
<evidence type="ECO:0000313" key="7">
    <source>
        <dbReference type="EMBL" id="RHN05358.1"/>
    </source>
</evidence>
<accession>A0A173VKF2</accession>
<dbReference type="PANTHER" id="PTHR40112:SF1">
    <property type="entry name" value="H2HPP ISOMERASE"/>
    <property type="match status" value="1"/>
</dbReference>
<dbReference type="InterPro" id="IPR014710">
    <property type="entry name" value="RmlC-like_jellyroll"/>
</dbReference>
<dbReference type="OrthoDB" id="9811153at2"/>
<dbReference type="SUPFAM" id="SSF51182">
    <property type="entry name" value="RmlC-like cupins"/>
    <property type="match status" value="1"/>
</dbReference>
<dbReference type="Proteomes" id="UP000479531">
    <property type="component" value="Unassembled WGS sequence"/>
</dbReference>
<dbReference type="PIRSF" id="PIRSF029883">
    <property type="entry name" value="KdgF"/>
    <property type="match status" value="1"/>
</dbReference>
<protein>
    <submittedName>
        <fullName evidence="2 3">Cupin domain</fullName>
    </submittedName>
</protein>
<evidence type="ECO:0000313" key="12">
    <source>
        <dbReference type="Proteomes" id="UP000284465"/>
    </source>
</evidence>